<keyword evidence="4" id="KW-0378">Hydrolase</keyword>
<dbReference type="EMBL" id="BAABBF010000002">
    <property type="protein sequence ID" value="GAA3703502.1"/>
    <property type="molecule type" value="Genomic_DNA"/>
</dbReference>
<keyword evidence="5" id="KW-1185">Reference proteome</keyword>
<reference evidence="5" key="1">
    <citation type="journal article" date="2019" name="Int. J. Syst. Evol. Microbiol.">
        <title>The Global Catalogue of Microorganisms (GCM) 10K type strain sequencing project: providing services to taxonomists for standard genome sequencing and annotation.</title>
        <authorList>
            <consortium name="The Broad Institute Genomics Platform"/>
            <consortium name="The Broad Institute Genome Sequencing Center for Infectious Disease"/>
            <person name="Wu L."/>
            <person name="Ma J."/>
        </authorList>
    </citation>
    <scope>NUCLEOTIDE SEQUENCE [LARGE SCALE GENOMIC DNA]</scope>
    <source>
        <strain evidence="5">JCM 17498</strain>
    </source>
</reference>
<dbReference type="SUPFAM" id="SSF52266">
    <property type="entry name" value="SGNH hydrolase"/>
    <property type="match status" value="1"/>
</dbReference>
<comment type="caution">
    <text evidence="4">The sequence shown here is derived from an EMBL/GenBank/DDBJ whole genome shotgun (WGS) entry which is preliminary data.</text>
</comment>
<evidence type="ECO:0000313" key="4">
    <source>
        <dbReference type="EMBL" id="GAA3703502.1"/>
    </source>
</evidence>
<dbReference type="RefSeq" id="WP_344692414.1">
    <property type="nucleotide sequence ID" value="NZ_BAABBF010000002.1"/>
</dbReference>
<proteinExistence type="predicted"/>
<dbReference type="Gene3D" id="2.60.120.260">
    <property type="entry name" value="Galactose-binding domain-like"/>
    <property type="match status" value="1"/>
</dbReference>
<dbReference type="Pfam" id="PF17996">
    <property type="entry name" value="CE2_N"/>
    <property type="match status" value="1"/>
</dbReference>
<dbReference type="InterPro" id="IPR052762">
    <property type="entry name" value="PCW_deacetylase/CE"/>
</dbReference>
<feature type="domain" description="SGNH hydrolase-type esterase" evidence="2">
    <location>
        <begin position="159"/>
        <end position="336"/>
    </location>
</feature>
<organism evidence="4 5">
    <name type="scientific">Sphingomonas cynarae</name>
    <dbReference type="NCBI Taxonomy" id="930197"/>
    <lineage>
        <taxon>Bacteria</taxon>
        <taxon>Pseudomonadati</taxon>
        <taxon>Pseudomonadota</taxon>
        <taxon>Alphaproteobacteria</taxon>
        <taxon>Sphingomonadales</taxon>
        <taxon>Sphingomonadaceae</taxon>
        <taxon>Sphingomonas</taxon>
    </lineage>
</organism>
<gene>
    <name evidence="4" type="ORF">GCM10022268_11480</name>
</gene>
<evidence type="ECO:0000256" key="1">
    <source>
        <dbReference type="SAM" id="SignalP"/>
    </source>
</evidence>
<dbReference type="GO" id="GO:0016787">
    <property type="term" value="F:hydrolase activity"/>
    <property type="evidence" value="ECO:0007669"/>
    <property type="project" value="UniProtKB-KW"/>
</dbReference>
<evidence type="ECO:0000259" key="2">
    <source>
        <dbReference type="Pfam" id="PF13472"/>
    </source>
</evidence>
<keyword evidence="1" id="KW-0732">Signal</keyword>
<dbReference type="PANTHER" id="PTHR37834:SF2">
    <property type="entry name" value="ESTERASE, SGNH HYDROLASE-TYPE"/>
    <property type="match status" value="1"/>
</dbReference>
<protein>
    <submittedName>
        <fullName evidence="4">SGNH/GDSL hydrolase family protein</fullName>
    </submittedName>
</protein>
<dbReference type="Gene3D" id="3.40.50.1110">
    <property type="entry name" value="SGNH hydrolase"/>
    <property type="match status" value="1"/>
</dbReference>
<evidence type="ECO:0000313" key="5">
    <source>
        <dbReference type="Proteomes" id="UP001500523"/>
    </source>
</evidence>
<accession>A0ABP7DFD0</accession>
<dbReference type="Proteomes" id="UP001500523">
    <property type="component" value="Unassembled WGS sequence"/>
</dbReference>
<dbReference type="CDD" id="cd01831">
    <property type="entry name" value="Endoglucanase_E_like"/>
    <property type="match status" value="1"/>
</dbReference>
<name>A0ABP7DFD0_9SPHN</name>
<sequence length="374" mass="39299">MVEGIRIAAALAALSLAGTAPAAGPAAEAVTVTPAPATAVAGAALPLNIGGRVERTPDGYRRQWPGTYLEGAFRGKAALIRIGTGDIVLNVAVDGRRVAHLVKPQPGLYRIGGLAGGRHTLRIDVAGESQSGPTMIGGLYATGTTHPLPAPARSRRVEFIGDSHTVGYGNISTTRTCTPAEVWATTDPAQGVAGRLARRYDADYRVNAISGRGIVRNYDGGIGDTLPIVYPFTLFDKVARHDDTAWHPQLIVIALGTNDFSTALHAGERWATRSALHADYEDRYVAFVTGLRTAHPGAHILLWATDMADGEIAAETARVAARLHAAGDARVAFVAVPGLAMSGCDYHPSTADDQIIADRLATYVEAHPALWAGR</sequence>
<dbReference type="InterPro" id="IPR040794">
    <property type="entry name" value="CE2_N"/>
</dbReference>
<feature type="domain" description="Carbohydrate esterase 2 N-terminal" evidence="3">
    <location>
        <begin position="50"/>
        <end position="151"/>
    </location>
</feature>
<evidence type="ECO:0000259" key="3">
    <source>
        <dbReference type="Pfam" id="PF17996"/>
    </source>
</evidence>
<dbReference type="PANTHER" id="PTHR37834">
    <property type="entry name" value="GDSL-LIKE LIPASE/ACYLHYDROLASE DOMAIN PROTEIN (AFU_ORTHOLOGUE AFUA_2G00620)"/>
    <property type="match status" value="1"/>
</dbReference>
<feature type="signal peptide" evidence="1">
    <location>
        <begin position="1"/>
        <end position="22"/>
    </location>
</feature>
<dbReference type="Pfam" id="PF13472">
    <property type="entry name" value="Lipase_GDSL_2"/>
    <property type="match status" value="1"/>
</dbReference>
<dbReference type="InterPro" id="IPR036514">
    <property type="entry name" value="SGNH_hydro_sf"/>
</dbReference>
<dbReference type="InterPro" id="IPR013830">
    <property type="entry name" value="SGNH_hydro"/>
</dbReference>
<dbReference type="InterPro" id="IPR037461">
    <property type="entry name" value="CtCE2-like_dom"/>
</dbReference>
<feature type="chain" id="PRO_5045714010" evidence="1">
    <location>
        <begin position="23"/>
        <end position="374"/>
    </location>
</feature>